<dbReference type="eggNOG" id="COG5553">
    <property type="taxonomic scope" value="Bacteria"/>
</dbReference>
<dbReference type="CDD" id="cd10548">
    <property type="entry name" value="cupin_CDO"/>
    <property type="match status" value="1"/>
</dbReference>
<keyword evidence="8" id="KW-1185">Reference proteome</keyword>
<dbReference type="EMBL" id="CP001280">
    <property type="protein sequence ID" value="ACK51596.1"/>
    <property type="molecule type" value="Genomic_DNA"/>
</dbReference>
<dbReference type="RefSeq" id="WP_012591665.1">
    <property type="nucleotide sequence ID" value="NC_011666.1"/>
</dbReference>
<dbReference type="InterPro" id="IPR010300">
    <property type="entry name" value="CDO_1"/>
</dbReference>
<dbReference type="Gene3D" id="1.20.5.440">
    <property type="entry name" value="ATP synthase delta/epsilon subunit, C-terminal domain"/>
    <property type="match status" value="1"/>
</dbReference>
<dbReference type="GO" id="GO:0008198">
    <property type="term" value="F:ferrous iron binding"/>
    <property type="evidence" value="ECO:0007669"/>
    <property type="project" value="TreeGrafter"/>
</dbReference>
<evidence type="ECO:0000256" key="5">
    <source>
        <dbReference type="ARBA" id="ARBA00023004"/>
    </source>
</evidence>
<comment type="similarity">
    <text evidence="1">Belongs to the cysteine dioxygenase family.</text>
</comment>
<dbReference type="Proteomes" id="UP000002257">
    <property type="component" value="Chromosome"/>
</dbReference>
<dbReference type="HOGENOM" id="CLU_118472_1_0_5"/>
<evidence type="ECO:0000256" key="4">
    <source>
        <dbReference type="ARBA" id="ARBA00023002"/>
    </source>
</evidence>
<dbReference type="Gene3D" id="2.60.120.10">
    <property type="entry name" value="Jelly Rolls"/>
    <property type="match status" value="1"/>
</dbReference>
<gene>
    <name evidence="7" type="ordered locus">Msil_2674</name>
</gene>
<organism evidence="7 8">
    <name type="scientific">Methylocella silvestris (strain DSM 15510 / CIP 108128 / LMG 27833 / NCIMB 13906 / BL2)</name>
    <dbReference type="NCBI Taxonomy" id="395965"/>
    <lineage>
        <taxon>Bacteria</taxon>
        <taxon>Pseudomonadati</taxon>
        <taxon>Pseudomonadota</taxon>
        <taxon>Alphaproteobacteria</taxon>
        <taxon>Hyphomicrobiales</taxon>
        <taxon>Beijerinckiaceae</taxon>
        <taxon>Methylocella</taxon>
    </lineage>
</organism>
<feature type="binding site" evidence="6">
    <location>
        <position position="89"/>
    </location>
    <ligand>
        <name>Fe cation</name>
        <dbReference type="ChEBI" id="CHEBI:24875"/>
        <note>catalytic</note>
    </ligand>
</feature>
<dbReference type="PANTHER" id="PTHR12918:SF1">
    <property type="entry name" value="CYSTEINE DIOXYGENASE TYPE 1"/>
    <property type="match status" value="1"/>
</dbReference>
<evidence type="ECO:0000256" key="6">
    <source>
        <dbReference type="PIRSR" id="PIRSR610300-51"/>
    </source>
</evidence>
<evidence type="ECO:0000256" key="1">
    <source>
        <dbReference type="ARBA" id="ARBA00006622"/>
    </source>
</evidence>
<evidence type="ECO:0000313" key="7">
    <source>
        <dbReference type="EMBL" id="ACK51596.1"/>
    </source>
</evidence>
<feature type="binding site" evidence="6">
    <location>
        <position position="139"/>
    </location>
    <ligand>
        <name>Fe cation</name>
        <dbReference type="ChEBI" id="CHEBI:24875"/>
        <note>catalytic</note>
    </ligand>
</feature>
<keyword evidence="4" id="KW-0560">Oxidoreductase</keyword>
<dbReference type="PANTHER" id="PTHR12918">
    <property type="entry name" value="CYSTEINE DIOXYGENASE"/>
    <property type="match status" value="1"/>
</dbReference>
<protein>
    <submittedName>
        <fullName evidence="7">Cysteine dioxygenase type I</fullName>
    </submittedName>
</protein>
<dbReference type="SUPFAM" id="SSF51182">
    <property type="entry name" value="RmlC-like cupins"/>
    <property type="match status" value="1"/>
</dbReference>
<accession>B8EQA6</accession>
<dbReference type="InterPro" id="IPR014710">
    <property type="entry name" value="RmlC-like_jellyroll"/>
</dbReference>
<dbReference type="OrthoDB" id="7059163at2"/>
<name>B8EQA6_METSB</name>
<keyword evidence="2 6" id="KW-0479">Metal-binding</keyword>
<evidence type="ECO:0000256" key="2">
    <source>
        <dbReference type="ARBA" id="ARBA00022723"/>
    </source>
</evidence>
<evidence type="ECO:0000313" key="8">
    <source>
        <dbReference type="Proteomes" id="UP000002257"/>
    </source>
</evidence>
<evidence type="ECO:0000256" key="3">
    <source>
        <dbReference type="ARBA" id="ARBA00022964"/>
    </source>
</evidence>
<dbReference type="KEGG" id="msl:Msil_2674"/>
<feature type="binding site" evidence="6">
    <location>
        <position position="87"/>
    </location>
    <ligand>
        <name>Fe cation</name>
        <dbReference type="ChEBI" id="CHEBI:24875"/>
        <note>catalytic</note>
    </ligand>
</feature>
<dbReference type="STRING" id="395965.Msil_2674"/>
<reference evidence="7 8" key="1">
    <citation type="journal article" date="2010" name="J. Bacteriol.">
        <title>Complete genome sequence of the aerobic facultative methanotroph Methylocella silvestris BL2.</title>
        <authorList>
            <person name="Chen Y."/>
            <person name="Crombie A."/>
            <person name="Rahman M.T."/>
            <person name="Dedysh S.N."/>
            <person name="Liesack W."/>
            <person name="Stott M.B."/>
            <person name="Alam M."/>
            <person name="Theisen A.R."/>
            <person name="Murrell J.C."/>
            <person name="Dunfield P.F."/>
        </authorList>
    </citation>
    <scope>NUCLEOTIDE SEQUENCE [LARGE SCALE GENOMIC DNA]</scope>
    <source>
        <strain evidence="8">DSM 15510 / CIP 108128 / LMG 27833 / NCIMB 13906 / BL2</strain>
    </source>
</reference>
<dbReference type="AlphaFoldDB" id="B8EQA6"/>
<sequence>MSNLYRLRDFVVAATRAIDGEPPDEAAQLARIRPLLAELIAQDDWLPPDYAIPGPDYYRQYLLHADPLARLSVVSFVWGPGQRTPVHDHRVWGLVGVLRGAEISTSYFASPGGALIAGATERLERGDVTAVSPRLGDIHTVANAYDDRTSISIHVYGGNIGAVARAVFDPATGAQKPFISGYSNTAVPNLWSHGETGRRSS</sequence>
<dbReference type="GO" id="GO:0016702">
    <property type="term" value="F:oxidoreductase activity, acting on single donors with incorporation of molecular oxygen, incorporation of two atoms of oxygen"/>
    <property type="evidence" value="ECO:0007669"/>
    <property type="project" value="InterPro"/>
</dbReference>
<proteinExistence type="inferred from homology"/>
<keyword evidence="3 7" id="KW-0223">Dioxygenase</keyword>
<dbReference type="InterPro" id="IPR011051">
    <property type="entry name" value="RmlC_Cupin_sf"/>
</dbReference>
<keyword evidence="5 6" id="KW-0408">Iron</keyword>